<dbReference type="Pfam" id="PF21382">
    <property type="entry name" value="IntS9_C"/>
    <property type="match status" value="1"/>
</dbReference>
<dbReference type="Proteomes" id="UP000288716">
    <property type="component" value="Unassembled WGS sequence"/>
</dbReference>
<comment type="similarity">
    <text evidence="3">Belongs to the metallo-beta-lactamase superfamily. RNA-metabolizing metallo-beta-lactamase-like family. INTS9 subfamily.</text>
</comment>
<comment type="subcellular location">
    <subcellularLocation>
        <location evidence="2">Cytoplasm</location>
    </subcellularLocation>
    <subcellularLocation>
        <location evidence="1">Nucleus</location>
    </subcellularLocation>
</comment>
<dbReference type="GO" id="GO:0034472">
    <property type="term" value="P:snRNA 3'-end processing"/>
    <property type="evidence" value="ECO:0007669"/>
    <property type="project" value="TreeGrafter"/>
</dbReference>
<dbReference type="InterPro" id="IPR022712">
    <property type="entry name" value="Beta_Casp"/>
</dbReference>
<dbReference type="InterPro" id="IPR001279">
    <property type="entry name" value="Metallo-B-lactamas"/>
</dbReference>
<evidence type="ECO:0000313" key="8">
    <source>
        <dbReference type="Proteomes" id="UP000288716"/>
    </source>
</evidence>
<keyword evidence="8" id="KW-1185">Reference proteome</keyword>
<feature type="domain" description="Beta-Casp" evidence="6">
    <location>
        <begin position="298"/>
        <end position="427"/>
    </location>
</feature>
<dbReference type="PANTHER" id="PTHR46094:SF1">
    <property type="entry name" value="INTEGRATOR COMPLEX SUBUNIT 9"/>
    <property type="match status" value="1"/>
</dbReference>
<dbReference type="AlphaFoldDB" id="A0A443SJC8"/>
<dbReference type="Gene3D" id="3.40.50.10890">
    <property type="match status" value="1"/>
</dbReference>
<dbReference type="VEuPathDB" id="VectorBase:LDEU004407"/>
<dbReference type="SUPFAM" id="SSF56281">
    <property type="entry name" value="Metallo-hydrolase/oxidoreductase"/>
    <property type="match status" value="1"/>
</dbReference>
<dbReference type="PANTHER" id="PTHR46094">
    <property type="entry name" value="INTEGRATOR COMPLEX SUBUNIT 9"/>
    <property type="match status" value="1"/>
</dbReference>
<organism evidence="7 8">
    <name type="scientific">Leptotrombidium deliense</name>
    <dbReference type="NCBI Taxonomy" id="299467"/>
    <lineage>
        <taxon>Eukaryota</taxon>
        <taxon>Metazoa</taxon>
        <taxon>Ecdysozoa</taxon>
        <taxon>Arthropoda</taxon>
        <taxon>Chelicerata</taxon>
        <taxon>Arachnida</taxon>
        <taxon>Acari</taxon>
        <taxon>Acariformes</taxon>
        <taxon>Trombidiformes</taxon>
        <taxon>Prostigmata</taxon>
        <taxon>Anystina</taxon>
        <taxon>Parasitengona</taxon>
        <taxon>Trombiculoidea</taxon>
        <taxon>Trombiculidae</taxon>
        <taxon>Leptotrombidium</taxon>
    </lineage>
</organism>
<evidence type="ECO:0000256" key="5">
    <source>
        <dbReference type="ARBA" id="ARBA00023242"/>
    </source>
</evidence>
<evidence type="ECO:0000256" key="1">
    <source>
        <dbReference type="ARBA" id="ARBA00004123"/>
    </source>
</evidence>
<reference evidence="7 8" key="1">
    <citation type="journal article" date="2018" name="Gigascience">
        <title>Genomes of trombidid mites reveal novel predicted allergens and laterally-transferred genes associated with secondary metabolism.</title>
        <authorList>
            <person name="Dong X."/>
            <person name="Chaisiri K."/>
            <person name="Xia D."/>
            <person name="Armstrong S.D."/>
            <person name="Fang Y."/>
            <person name="Donnelly M.J."/>
            <person name="Kadowaki T."/>
            <person name="McGarry J.W."/>
            <person name="Darby A.C."/>
            <person name="Makepeace B.L."/>
        </authorList>
    </citation>
    <scope>NUCLEOTIDE SEQUENCE [LARGE SCALE GENOMIC DNA]</scope>
    <source>
        <strain evidence="7">UoL-UT</strain>
    </source>
</reference>
<dbReference type="GO" id="GO:0005737">
    <property type="term" value="C:cytoplasm"/>
    <property type="evidence" value="ECO:0007669"/>
    <property type="project" value="UniProtKB-SubCell"/>
</dbReference>
<evidence type="ECO:0000256" key="4">
    <source>
        <dbReference type="ARBA" id="ARBA00022490"/>
    </source>
</evidence>
<keyword evidence="4" id="KW-0963">Cytoplasm</keyword>
<dbReference type="STRING" id="299467.A0A443SJC8"/>
<protein>
    <submittedName>
        <fullName evidence="7">Cleavage and polyadenylation specificity factor-like protein</fullName>
    </submittedName>
</protein>
<dbReference type="InterPro" id="IPR027074">
    <property type="entry name" value="Integrator_9su"/>
</dbReference>
<dbReference type="Pfam" id="PF10996">
    <property type="entry name" value="Beta-Casp"/>
    <property type="match status" value="1"/>
</dbReference>
<evidence type="ECO:0000256" key="2">
    <source>
        <dbReference type="ARBA" id="ARBA00004496"/>
    </source>
</evidence>
<dbReference type="EMBL" id="NCKV01001870">
    <property type="protein sequence ID" value="RWS27634.1"/>
    <property type="molecule type" value="Genomic_DNA"/>
</dbReference>
<dbReference type="InterPro" id="IPR048660">
    <property type="entry name" value="IntS9-like_C"/>
</dbReference>
<dbReference type="Pfam" id="PF16661">
    <property type="entry name" value="Lactamase_B_6"/>
    <property type="match status" value="1"/>
</dbReference>
<proteinExistence type="inferred from homology"/>
<dbReference type="GO" id="GO:0032039">
    <property type="term" value="C:integrator complex"/>
    <property type="evidence" value="ECO:0007669"/>
    <property type="project" value="InterPro"/>
</dbReference>
<keyword evidence="5" id="KW-0539">Nucleus</keyword>
<dbReference type="InterPro" id="IPR036866">
    <property type="entry name" value="RibonucZ/Hydroxyglut_hydro"/>
</dbReference>
<evidence type="ECO:0000259" key="6">
    <source>
        <dbReference type="SMART" id="SM01027"/>
    </source>
</evidence>
<gene>
    <name evidence="7" type="ORF">B4U80_07977</name>
</gene>
<accession>A0A443SJC8</accession>
<sequence length="655" mass="73942">MKFIALNDNANKPCNVIKVKDTILMIDCGLDFMSSLCFLPLKLVNTNNTNMSTFSLKENQDLESELKECVGRAFIDSSPEFVTPEPSTINFQHIDVILISNYQCLLGLPYVTERSAFKGVVYCTEPTLQLGRQFMEEMISYIERCPKIKEASKWKQNGIYKQIPFPVNVETLKPHLWRQLYSMKEMNSCLSKVKVIGFSEIIDVFGNLKVTALSSGFCIGSCNWLINTDHEKIVYLSSTSTLTTHPKPMDHLPLKNASVMVVTNLTQTPVQNPDNMLGELCVNNSGNVLIPCYSSGIIYDLFECLVSHLENSGHSAVPIYFLSPVADQSLAYSNILAEWLTQNKQSKVYLPEEPFPHAMMVRLGRLKHFPGVQVEAFSNEYKTPCIVFTGHPSLRFGDVVHFIEMWGQSANNLIVFTEPDFPYLEALLPYQPLAMKVAYCPIDTSLSFSQANKLIRELKPHTLIMPHQYTSPPLLQKHRTDLVIDSGEFKTIVYRRNETIKVSLKRRFERIEIDSDLAASLTPVEIRPGFSMATITGVLVAKDNKFRVYPLTKNEIQEYLSNKPGQSLPPLIYTWGSLDVSLMLQKLINAGIYDASVEHTQNGCIVHLRSENAFVAIDEASTHIVCDASNNLRSLLKNIVVDCLKKSEVHLQMQE</sequence>
<comment type="caution">
    <text evidence="7">The sequence shown here is derived from an EMBL/GenBank/DDBJ whole genome shotgun (WGS) entry which is preliminary data.</text>
</comment>
<dbReference type="Gene3D" id="3.60.15.10">
    <property type="entry name" value="Ribonuclease Z/Hydroxyacylglutathione hydrolase-like"/>
    <property type="match status" value="1"/>
</dbReference>
<dbReference type="OrthoDB" id="5600060at2759"/>
<name>A0A443SJC8_9ACAR</name>
<evidence type="ECO:0000313" key="7">
    <source>
        <dbReference type="EMBL" id="RWS27634.1"/>
    </source>
</evidence>
<evidence type="ECO:0000256" key="3">
    <source>
        <dbReference type="ARBA" id="ARBA00006861"/>
    </source>
</evidence>
<dbReference type="SMART" id="SM01027">
    <property type="entry name" value="Beta-Casp"/>
    <property type="match status" value="1"/>
</dbReference>